<dbReference type="InterPro" id="IPR019874">
    <property type="entry name" value="RF_methyltr_PrmC"/>
</dbReference>
<dbReference type="InterPro" id="IPR040758">
    <property type="entry name" value="PrmC_N"/>
</dbReference>
<feature type="domain" description="Methyltransferase small" evidence="6">
    <location>
        <begin position="115"/>
        <end position="202"/>
    </location>
</feature>
<name>A0A644XAG2_9ZZZZ</name>
<dbReference type="Gene3D" id="1.10.8.10">
    <property type="entry name" value="DNA helicase RuvA subunit, C-terminal domain"/>
    <property type="match status" value="1"/>
</dbReference>
<dbReference type="InterPro" id="IPR007848">
    <property type="entry name" value="Small_mtfrase_dom"/>
</dbReference>
<dbReference type="InterPro" id="IPR004556">
    <property type="entry name" value="HemK-like"/>
</dbReference>
<dbReference type="GO" id="GO:0032259">
    <property type="term" value="P:methylation"/>
    <property type="evidence" value="ECO:0007669"/>
    <property type="project" value="UniProtKB-KW"/>
</dbReference>
<dbReference type="PANTHER" id="PTHR18895:SF74">
    <property type="entry name" value="MTRF1L RELEASE FACTOR GLUTAMINE METHYLTRANSFERASE"/>
    <property type="match status" value="1"/>
</dbReference>
<accession>A0A644XAG2</accession>
<dbReference type="EC" id="2.1.1.297" evidence="1"/>
<feature type="domain" description="Release factor glutamine methyltransferase N-terminal" evidence="7">
    <location>
        <begin position="28"/>
        <end position="80"/>
    </location>
</feature>
<protein>
    <recommendedName>
        <fullName evidence="1">peptide chain release factor N(5)-glutamine methyltransferase</fullName>
        <ecNumber evidence="1">2.1.1.297</ecNumber>
    </recommendedName>
</protein>
<evidence type="ECO:0000256" key="2">
    <source>
        <dbReference type="ARBA" id="ARBA00022603"/>
    </source>
</evidence>
<dbReference type="InterPro" id="IPR050320">
    <property type="entry name" value="N5-glutamine_MTase"/>
</dbReference>
<evidence type="ECO:0000256" key="3">
    <source>
        <dbReference type="ARBA" id="ARBA00022679"/>
    </source>
</evidence>
<dbReference type="GO" id="GO:0003676">
    <property type="term" value="F:nucleic acid binding"/>
    <property type="evidence" value="ECO:0007669"/>
    <property type="project" value="InterPro"/>
</dbReference>
<evidence type="ECO:0000259" key="7">
    <source>
        <dbReference type="Pfam" id="PF17827"/>
    </source>
</evidence>
<dbReference type="Gene3D" id="3.40.50.150">
    <property type="entry name" value="Vaccinia Virus protein VP39"/>
    <property type="match status" value="1"/>
</dbReference>
<dbReference type="Pfam" id="PF17827">
    <property type="entry name" value="PrmC_N"/>
    <property type="match status" value="1"/>
</dbReference>
<comment type="catalytic activity">
    <reaction evidence="5">
        <text>L-glutaminyl-[peptide chain release factor] + S-adenosyl-L-methionine = N(5)-methyl-L-glutaminyl-[peptide chain release factor] + S-adenosyl-L-homocysteine + H(+)</text>
        <dbReference type="Rhea" id="RHEA:42896"/>
        <dbReference type="Rhea" id="RHEA-COMP:10271"/>
        <dbReference type="Rhea" id="RHEA-COMP:10272"/>
        <dbReference type="ChEBI" id="CHEBI:15378"/>
        <dbReference type="ChEBI" id="CHEBI:30011"/>
        <dbReference type="ChEBI" id="CHEBI:57856"/>
        <dbReference type="ChEBI" id="CHEBI:59789"/>
        <dbReference type="ChEBI" id="CHEBI:61891"/>
        <dbReference type="EC" id="2.1.1.297"/>
    </reaction>
</comment>
<sequence>MKPSTIREIIARIGSELGQLYNDPAEGKSVAELLLCDLMQTSRAGLYGIGGKISDPEVLKKIQLNFDRLLENEPLQYVIGKAWFCGLELAVEPGVLIPRPETEELVNWVVSVNRMDQFNLQILDIGTGSGCIALALKNLLPEAVVTGVDISERALRIARKNSEQLNLDVQWVCQDIFSDNMQFDTDRKLVIVSNPPYVLESERKDMPERVVSYEPSSALFVPDDDPLTFYNKITSVFTQKAAQIFFEINPVVVAEFAQLAEKQGFIFEKRSDFMGKDRMVAFFSRK</sequence>
<dbReference type="AlphaFoldDB" id="A0A644XAG2"/>
<evidence type="ECO:0000256" key="1">
    <source>
        <dbReference type="ARBA" id="ARBA00012771"/>
    </source>
</evidence>
<reference evidence="8" key="1">
    <citation type="submission" date="2019-08" db="EMBL/GenBank/DDBJ databases">
        <authorList>
            <person name="Kucharzyk K."/>
            <person name="Murdoch R.W."/>
            <person name="Higgins S."/>
            <person name="Loffler F."/>
        </authorList>
    </citation>
    <scope>NUCLEOTIDE SEQUENCE</scope>
</reference>
<dbReference type="SUPFAM" id="SSF53335">
    <property type="entry name" value="S-adenosyl-L-methionine-dependent methyltransferases"/>
    <property type="match status" value="1"/>
</dbReference>
<proteinExistence type="predicted"/>
<dbReference type="NCBIfam" id="TIGR03534">
    <property type="entry name" value="RF_mod_PrmC"/>
    <property type="match status" value="1"/>
</dbReference>
<dbReference type="CDD" id="cd02440">
    <property type="entry name" value="AdoMet_MTases"/>
    <property type="match status" value="1"/>
</dbReference>
<comment type="caution">
    <text evidence="8">The sequence shown here is derived from an EMBL/GenBank/DDBJ whole genome shotgun (WGS) entry which is preliminary data.</text>
</comment>
<evidence type="ECO:0000259" key="6">
    <source>
        <dbReference type="Pfam" id="PF05175"/>
    </source>
</evidence>
<dbReference type="GO" id="GO:0102559">
    <property type="term" value="F:peptide chain release factor N(5)-glutamine methyltransferase activity"/>
    <property type="evidence" value="ECO:0007669"/>
    <property type="project" value="UniProtKB-EC"/>
</dbReference>
<dbReference type="EMBL" id="VSSQ01002014">
    <property type="protein sequence ID" value="MPM12731.1"/>
    <property type="molecule type" value="Genomic_DNA"/>
</dbReference>
<dbReference type="Pfam" id="PF05175">
    <property type="entry name" value="MTS"/>
    <property type="match status" value="1"/>
</dbReference>
<dbReference type="NCBIfam" id="TIGR00536">
    <property type="entry name" value="hemK_fam"/>
    <property type="match status" value="1"/>
</dbReference>
<evidence type="ECO:0000313" key="8">
    <source>
        <dbReference type="EMBL" id="MPM12731.1"/>
    </source>
</evidence>
<dbReference type="PROSITE" id="PS00092">
    <property type="entry name" value="N6_MTASE"/>
    <property type="match status" value="1"/>
</dbReference>
<keyword evidence="4" id="KW-0949">S-adenosyl-L-methionine</keyword>
<organism evidence="8">
    <name type="scientific">bioreactor metagenome</name>
    <dbReference type="NCBI Taxonomy" id="1076179"/>
    <lineage>
        <taxon>unclassified sequences</taxon>
        <taxon>metagenomes</taxon>
        <taxon>ecological metagenomes</taxon>
    </lineage>
</organism>
<keyword evidence="2 8" id="KW-0489">Methyltransferase</keyword>
<dbReference type="PANTHER" id="PTHR18895">
    <property type="entry name" value="HEMK METHYLTRANSFERASE"/>
    <property type="match status" value="1"/>
</dbReference>
<dbReference type="InterPro" id="IPR029063">
    <property type="entry name" value="SAM-dependent_MTases_sf"/>
</dbReference>
<keyword evidence="3 8" id="KW-0808">Transferase</keyword>
<dbReference type="InterPro" id="IPR002052">
    <property type="entry name" value="DNA_methylase_N6_adenine_CS"/>
</dbReference>
<gene>
    <name evidence="8" type="primary">prmC_26</name>
    <name evidence="8" type="ORF">SDC9_59085</name>
</gene>
<evidence type="ECO:0000256" key="4">
    <source>
        <dbReference type="ARBA" id="ARBA00022691"/>
    </source>
</evidence>
<evidence type="ECO:0000256" key="5">
    <source>
        <dbReference type="ARBA" id="ARBA00048391"/>
    </source>
</evidence>